<dbReference type="PATRIC" id="fig|1028800.3.peg.4338"/>
<evidence type="ECO:0000259" key="10">
    <source>
        <dbReference type="PROSITE" id="PS51462"/>
    </source>
</evidence>
<evidence type="ECO:0000256" key="8">
    <source>
        <dbReference type="ARBA" id="ARBA00023027"/>
    </source>
</evidence>
<dbReference type="SUPFAM" id="SSF55811">
    <property type="entry name" value="Nudix"/>
    <property type="match status" value="1"/>
</dbReference>
<comment type="cofactor">
    <cofactor evidence="2">
        <name>Zn(2+)</name>
        <dbReference type="ChEBI" id="CHEBI:29105"/>
    </cofactor>
</comment>
<dbReference type="OrthoDB" id="9791656at2"/>
<dbReference type="Pfam" id="PF09297">
    <property type="entry name" value="Zn_ribbon_NUD"/>
    <property type="match status" value="1"/>
</dbReference>
<dbReference type="PANTHER" id="PTHR42904:SF6">
    <property type="entry name" value="NAD-CAPPED RNA HYDROLASE NUDT12"/>
    <property type="match status" value="1"/>
</dbReference>
<evidence type="ECO:0000256" key="3">
    <source>
        <dbReference type="ARBA" id="ARBA00009595"/>
    </source>
</evidence>
<dbReference type="PROSITE" id="PS00893">
    <property type="entry name" value="NUDIX_BOX"/>
    <property type="match status" value="1"/>
</dbReference>
<dbReference type="EMBL" id="HG938353">
    <property type="protein sequence ID" value="CDN50423.1"/>
    <property type="molecule type" value="Genomic_DNA"/>
</dbReference>
<feature type="domain" description="Nudix hydrolase" evidence="10">
    <location>
        <begin position="178"/>
        <end position="303"/>
    </location>
</feature>
<dbReference type="HOGENOM" id="CLU_037162_0_4_5"/>
<keyword evidence="6" id="KW-0378">Hydrolase</keyword>
<comment type="cofactor">
    <cofactor evidence="1">
        <name>Mg(2+)</name>
        <dbReference type="ChEBI" id="CHEBI:18420"/>
    </cofactor>
</comment>
<dbReference type="CDD" id="cd03429">
    <property type="entry name" value="NUDIX_NADH_pyrophosphatase_Nudt13"/>
    <property type="match status" value="1"/>
</dbReference>
<dbReference type="InterPro" id="IPR015797">
    <property type="entry name" value="NUDIX_hydrolase-like_dom_sf"/>
</dbReference>
<dbReference type="PANTHER" id="PTHR42904">
    <property type="entry name" value="NUDIX HYDROLASE, NUDC SUBFAMILY"/>
    <property type="match status" value="1"/>
</dbReference>
<dbReference type="InterPro" id="IPR050241">
    <property type="entry name" value="NAD-cap_RNA_hydrolase_NudC"/>
</dbReference>
<comment type="similarity">
    <text evidence="3">Belongs to the Nudix hydrolase family. NudC subfamily.</text>
</comment>
<keyword evidence="8" id="KW-0520">NAD</keyword>
<evidence type="ECO:0000256" key="6">
    <source>
        <dbReference type="ARBA" id="ARBA00022801"/>
    </source>
</evidence>
<dbReference type="Pfam" id="PF09296">
    <property type="entry name" value="NUDIX-like"/>
    <property type="match status" value="1"/>
</dbReference>
<dbReference type="GO" id="GO:0006742">
    <property type="term" value="P:NADP+ catabolic process"/>
    <property type="evidence" value="ECO:0007669"/>
    <property type="project" value="TreeGrafter"/>
</dbReference>
<sequence>MTANLFDTDAPHPEPSKLTAFSGNKLDRRAEYREDDCVEKALAVEGAHILAFTGSRLILKHDSQILDPLFSPYELAELKPDFDNAVLLGYHETGEPRIAVPMLIPAEELASHYKPTEARALFRDQLIEGELQGEVAQAVALLNWNAANKFCGKCGSPTETRIGGYKRVCTQCQHMMFPRTDPVVIMLTIDTERDRCLLGRSHHFQEGMYSCLAGFVEPGETIEDAVRRETFEESGIETGRVRYHASQPWPMPHSLMIGCYAEAKSTEIKIDPQEMADVRWFERAEAAAMLDAGPDAPLFAPVKGAIAHRLLRDWIEWGDERSGEA</sequence>
<dbReference type="KEGG" id="ngg:RG540_CH42810"/>
<evidence type="ECO:0000256" key="4">
    <source>
        <dbReference type="ARBA" id="ARBA00012381"/>
    </source>
</evidence>
<proteinExistence type="inferred from homology"/>
<dbReference type="GO" id="GO:0005829">
    <property type="term" value="C:cytosol"/>
    <property type="evidence" value="ECO:0007669"/>
    <property type="project" value="TreeGrafter"/>
</dbReference>
<reference evidence="12" key="1">
    <citation type="journal article" date="2014" name="BMC Genomics">
        <title>Genome sequencing of two Neorhizobium galegae strains reveals a noeT gene responsible for the unusual acetylation of the nodulation factors.</title>
        <authorList>
            <person name="Osterman J."/>
            <person name="Marsh J."/>
            <person name="Laine P.K."/>
            <person name="Zeng Z."/>
            <person name="Alatalo E."/>
            <person name="Sullivan J.T."/>
            <person name="Young J.P."/>
            <person name="Thomas-Oates J."/>
            <person name="Paulin L."/>
            <person name="Lindstrom K."/>
        </authorList>
    </citation>
    <scope>NUCLEOTIDE SEQUENCE [LARGE SCALE GENOMIC DNA]</scope>
    <source>
        <strain evidence="12">HAMBI 540</strain>
    </source>
</reference>
<dbReference type="PROSITE" id="PS51462">
    <property type="entry name" value="NUDIX"/>
    <property type="match status" value="1"/>
</dbReference>
<dbReference type="Gene3D" id="3.90.79.10">
    <property type="entry name" value="Nucleoside Triphosphate Pyrophosphohydrolase"/>
    <property type="match status" value="1"/>
</dbReference>
<evidence type="ECO:0000256" key="9">
    <source>
        <dbReference type="ARBA" id="ARBA00023679"/>
    </source>
</evidence>
<evidence type="ECO:0000256" key="7">
    <source>
        <dbReference type="ARBA" id="ARBA00022842"/>
    </source>
</evidence>
<dbReference type="InterPro" id="IPR020084">
    <property type="entry name" value="NUDIX_hydrolase_CS"/>
</dbReference>
<evidence type="ECO:0000256" key="5">
    <source>
        <dbReference type="ARBA" id="ARBA00022723"/>
    </source>
</evidence>
<protein>
    <recommendedName>
        <fullName evidence="4">NAD(+) diphosphatase</fullName>
        <ecNumber evidence="4">3.6.1.22</ecNumber>
    </recommendedName>
</protein>
<comment type="catalytic activity">
    <reaction evidence="9">
        <text>a 5'-end NAD(+)-phospho-ribonucleoside in mRNA + H2O = a 5'-end phospho-adenosine-phospho-ribonucleoside in mRNA + beta-nicotinamide D-ribonucleotide + 2 H(+)</text>
        <dbReference type="Rhea" id="RHEA:60876"/>
        <dbReference type="Rhea" id="RHEA-COMP:15698"/>
        <dbReference type="Rhea" id="RHEA-COMP:15719"/>
        <dbReference type="ChEBI" id="CHEBI:14649"/>
        <dbReference type="ChEBI" id="CHEBI:15377"/>
        <dbReference type="ChEBI" id="CHEBI:15378"/>
        <dbReference type="ChEBI" id="CHEBI:144029"/>
        <dbReference type="ChEBI" id="CHEBI:144051"/>
    </reaction>
    <physiologicalReaction direction="left-to-right" evidence="9">
        <dbReference type="Rhea" id="RHEA:60877"/>
    </physiologicalReaction>
</comment>
<dbReference type="GeneID" id="24258766"/>
<dbReference type="Gene3D" id="3.90.79.20">
    <property type="match status" value="1"/>
</dbReference>
<evidence type="ECO:0000256" key="2">
    <source>
        <dbReference type="ARBA" id="ARBA00001947"/>
    </source>
</evidence>
<gene>
    <name evidence="11" type="ORF">RG540_CH42810</name>
</gene>
<accession>A0A068SW54</accession>
<dbReference type="InterPro" id="IPR049734">
    <property type="entry name" value="NudC-like_C"/>
</dbReference>
<dbReference type="Proteomes" id="UP000028181">
    <property type="component" value="Chromosome I"/>
</dbReference>
<keyword evidence="7" id="KW-0460">Magnesium</keyword>
<evidence type="ECO:0000313" key="12">
    <source>
        <dbReference type="Proteomes" id="UP000028181"/>
    </source>
</evidence>
<keyword evidence="12" id="KW-1185">Reference proteome</keyword>
<dbReference type="GO" id="GO:0046872">
    <property type="term" value="F:metal ion binding"/>
    <property type="evidence" value="ECO:0007669"/>
    <property type="project" value="UniProtKB-KW"/>
</dbReference>
<dbReference type="InterPro" id="IPR000086">
    <property type="entry name" value="NUDIX_hydrolase_dom"/>
</dbReference>
<organism evidence="11 12">
    <name type="scientific">Neorhizobium galegae bv. orientalis str. HAMBI 540</name>
    <dbReference type="NCBI Taxonomy" id="1028800"/>
    <lineage>
        <taxon>Bacteria</taxon>
        <taxon>Pseudomonadati</taxon>
        <taxon>Pseudomonadota</taxon>
        <taxon>Alphaproteobacteria</taxon>
        <taxon>Hyphomicrobiales</taxon>
        <taxon>Rhizobiaceae</taxon>
        <taxon>Rhizobium/Agrobacterium group</taxon>
        <taxon>Neorhizobium</taxon>
    </lineage>
</organism>
<dbReference type="GO" id="GO:0035529">
    <property type="term" value="F:NADH pyrophosphatase activity"/>
    <property type="evidence" value="ECO:0007669"/>
    <property type="project" value="TreeGrafter"/>
</dbReference>
<dbReference type="InterPro" id="IPR015375">
    <property type="entry name" value="NADH_PPase-like_N"/>
</dbReference>
<evidence type="ECO:0000313" key="11">
    <source>
        <dbReference type="EMBL" id="CDN50423.1"/>
    </source>
</evidence>
<dbReference type="AlphaFoldDB" id="A0A068SW54"/>
<dbReference type="NCBIfam" id="NF001299">
    <property type="entry name" value="PRK00241.1"/>
    <property type="match status" value="1"/>
</dbReference>
<name>A0A068SW54_NEOGA</name>
<dbReference type="InterPro" id="IPR015376">
    <property type="entry name" value="Znr_NADH_PPase"/>
</dbReference>
<evidence type="ECO:0000256" key="1">
    <source>
        <dbReference type="ARBA" id="ARBA00001946"/>
    </source>
</evidence>
<dbReference type="eggNOG" id="COG2816">
    <property type="taxonomic scope" value="Bacteria"/>
</dbReference>
<dbReference type="Pfam" id="PF00293">
    <property type="entry name" value="NUDIX"/>
    <property type="match status" value="1"/>
</dbReference>
<dbReference type="RefSeq" id="WP_038592115.1">
    <property type="nucleotide sequence ID" value="NZ_HG938353.1"/>
</dbReference>
<dbReference type="GO" id="GO:0019677">
    <property type="term" value="P:NAD+ catabolic process"/>
    <property type="evidence" value="ECO:0007669"/>
    <property type="project" value="TreeGrafter"/>
</dbReference>
<keyword evidence="5" id="KW-0479">Metal-binding</keyword>
<dbReference type="EC" id="3.6.1.22" evidence="4"/>